<dbReference type="InterPro" id="IPR008211">
    <property type="entry name" value="Laminin_N"/>
</dbReference>
<dbReference type="InterPro" id="IPR056863">
    <property type="entry name" value="LMN_ATRN_NET-like_EGF"/>
</dbReference>
<evidence type="ECO:0000256" key="1">
    <source>
        <dbReference type="ARBA" id="ARBA00022729"/>
    </source>
</evidence>
<dbReference type="GO" id="GO:0009887">
    <property type="term" value="P:animal organ morphogenesis"/>
    <property type="evidence" value="ECO:0007669"/>
    <property type="project" value="TreeGrafter"/>
</dbReference>
<reference evidence="6" key="1">
    <citation type="submission" date="2020-11" db="EMBL/GenBank/DDBJ databases">
        <authorList>
            <person name="Tran Van P."/>
        </authorList>
    </citation>
    <scope>NUCLEOTIDE SEQUENCE</scope>
</reference>
<dbReference type="GO" id="GO:0016358">
    <property type="term" value="P:dendrite development"/>
    <property type="evidence" value="ECO:0007669"/>
    <property type="project" value="TreeGrafter"/>
</dbReference>
<dbReference type="OrthoDB" id="5984158at2759"/>
<dbReference type="PROSITE" id="PS51117">
    <property type="entry name" value="LAMININ_NTER"/>
    <property type="match status" value="1"/>
</dbReference>
<proteinExistence type="predicted"/>
<dbReference type="Pfam" id="PF00055">
    <property type="entry name" value="Laminin_N"/>
    <property type="match status" value="1"/>
</dbReference>
<dbReference type="SMART" id="SM00180">
    <property type="entry name" value="EGF_Lam"/>
    <property type="match status" value="1"/>
</dbReference>
<dbReference type="FunFam" id="2.60.120.260:FF:000098">
    <property type="entry name" value="Netrin-A, isoform B"/>
    <property type="match status" value="1"/>
</dbReference>
<dbReference type="AlphaFoldDB" id="A0A7R8ZTW0"/>
<dbReference type="InterPro" id="IPR050440">
    <property type="entry name" value="Laminin/Netrin_ECM"/>
</dbReference>
<dbReference type="Gene3D" id="2.60.120.260">
    <property type="entry name" value="Galactose-binding domain-like"/>
    <property type="match status" value="1"/>
</dbReference>
<evidence type="ECO:0000256" key="2">
    <source>
        <dbReference type="ARBA" id="ARBA00022737"/>
    </source>
</evidence>
<dbReference type="EMBL" id="OB668254">
    <property type="protein sequence ID" value="CAD7234285.1"/>
    <property type="molecule type" value="Genomic_DNA"/>
</dbReference>
<dbReference type="GO" id="GO:0008045">
    <property type="term" value="P:motor neuron axon guidance"/>
    <property type="evidence" value="ECO:0007669"/>
    <property type="project" value="TreeGrafter"/>
</dbReference>
<dbReference type="PANTHER" id="PTHR10574">
    <property type="entry name" value="NETRIN/LAMININ-RELATED"/>
    <property type="match status" value="1"/>
</dbReference>
<sequence>MARYLIACCVALISTHDNPTVNGGSLFNIFQLSKDTIPDPCYDYETGMKPQRCVPDFVNAAFGKEVIASSTCGEPPNKYCFTERPEENAAAEIRKCEVCDANSASLSHPSRYITDLNNPSNLTCWQSENLLPETTDNVTLVVHLGKKYELTYISLQFCGQKPDSMVIYKSMDYGQTWHPFQYYSSQCRKMFGRQVREQVTKANEHEAICTDSHTGDQILTNRIAFSTLDGRPSAGDLDRAPVLQDWVTATDIKVVFKRLSPPATYTWDTPKLSSSVFNDTVTTTAKALTAPQDTYYYSLADLDIGGRCKCNGHASKCSAQDNGELACECKHNTAGRDCEKCKPFHFDRPWSRATATEGNECVGKCSFEIENVLRVCGKSFLP</sequence>
<accession>A0A7R8ZTW0</accession>
<keyword evidence="5" id="KW-0424">Laminin EGF-like domain</keyword>
<keyword evidence="2" id="KW-0677">Repeat</keyword>
<protein>
    <submittedName>
        <fullName evidence="6">Uncharacterized protein</fullName>
    </submittedName>
</protein>
<evidence type="ECO:0000256" key="5">
    <source>
        <dbReference type="ARBA" id="ARBA00023292"/>
    </source>
</evidence>
<dbReference type="InterPro" id="IPR002049">
    <property type="entry name" value="LE_dom"/>
</dbReference>
<dbReference type="PANTHER" id="PTHR10574:SF365">
    <property type="entry name" value="NETRIN-A-RELATED"/>
    <property type="match status" value="1"/>
</dbReference>
<keyword evidence="1" id="KW-0732">Signal</keyword>
<dbReference type="InterPro" id="IPR008979">
    <property type="entry name" value="Galactose-bd-like_sf"/>
</dbReference>
<dbReference type="SUPFAM" id="SSF57196">
    <property type="entry name" value="EGF/Laminin"/>
    <property type="match status" value="1"/>
</dbReference>
<evidence type="ECO:0000256" key="3">
    <source>
        <dbReference type="ARBA" id="ARBA00023157"/>
    </source>
</evidence>
<dbReference type="GO" id="GO:0009888">
    <property type="term" value="P:tissue development"/>
    <property type="evidence" value="ECO:0007669"/>
    <property type="project" value="TreeGrafter"/>
</dbReference>
<dbReference type="SUPFAM" id="SSF49785">
    <property type="entry name" value="Galactose-binding domain-like"/>
    <property type="match status" value="1"/>
</dbReference>
<feature type="non-terminal residue" evidence="6">
    <location>
        <position position="382"/>
    </location>
</feature>
<keyword evidence="4" id="KW-0325">Glycoprotein</keyword>
<dbReference type="Pfam" id="PF24973">
    <property type="entry name" value="EGF_LMN_ATRN"/>
    <property type="match status" value="1"/>
</dbReference>
<keyword evidence="3" id="KW-1015">Disulfide bond</keyword>
<evidence type="ECO:0000256" key="4">
    <source>
        <dbReference type="ARBA" id="ARBA00023180"/>
    </source>
</evidence>
<gene>
    <name evidence="6" type="ORF">CTOB1V02_LOCUS12101</name>
</gene>
<dbReference type="GO" id="GO:0005604">
    <property type="term" value="C:basement membrane"/>
    <property type="evidence" value="ECO:0007669"/>
    <property type="project" value="TreeGrafter"/>
</dbReference>
<evidence type="ECO:0000313" key="6">
    <source>
        <dbReference type="EMBL" id="CAD7234285.1"/>
    </source>
</evidence>
<dbReference type="CDD" id="cd00055">
    <property type="entry name" value="EGF_Lam"/>
    <property type="match status" value="1"/>
</dbReference>
<organism evidence="6">
    <name type="scientific">Cyprideis torosa</name>
    <dbReference type="NCBI Taxonomy" id="163714"/>
    <lineage>
        <taxon>Eukaryota</taxon>
        <taxon>Metazoa</taxon>
        <taxon>Ecdysozoa</taxon>
        <taxon>Arthropoda</taxon>
        <taxon>Crustacea</taxon>
        <taxon>Oligostraca</taxon>
        <taxon>Ostracoda</taxon>
        <taxon>Podocopa</taxon>
        <taxon>Podocopida</taxon>
        <taxon>Cytherocopina</taxon>
        <taxon>Cytheroidea</taxon>
        <taxon>Cytherideidae</taxon>
        <taxon>Cyprideis</taxon>
    </lineage>
</organism>
<name>A0A7R8ZTW0_9CRUS</name>
<dbReference type="SMART" id="SM00136">
    <property type="entry name" value="LamNT"/>
    <property type="match status" value="1"/>
</dbReference>